<reference evidence="2 3" key="1">
    <citation type="submission" date="2023-07" db="EMBL/GenBank/DDBJ databases">
        <title>Sequencing the genomes of 1000 actinobacteria strains.</title>
        <authorList>
            <person name="Klenk H.-P."/>
        </authorList>
    </citation>
    <scope>NUCLEOTIDE SEQUENCE [LARGE SCALE GENOMIC DNA]</scope>
    <source>
        <strain evidence="2 3">DSM 44109</strain>
    </source>
</reference>
<accession>A0ABT9RG00</accession>
<name>A0ABT9RG00_9ACTN</name>
<sequence length="217" mass="23161">MRADKRAARAARSIDVTRLPEDVSALIDALEPGEELAITRGGESIAVISSTLRVLHGAVVDPGAPEETEEQPPIDYDSVTVVATAMKLSTSARVSLSTQLGPDYVVLDMHAAPRTADVLLTPPISPQLIAGLRSTFPKARVIITEIEDNELGVNYSGPVRRLLDAGAEAYLPPATIPRLARQLDYTLTQLHQITDDATAPLEIEPATRPAGDSRDAV</sequence>
<dbReference type="Proteomes" id="UP001230426">
    <property type="component" value="Unassembled WGS sequence"/>
</dbReference>
<evidence type="ECO:0000313" key="3">
    <source>
        <dbReference type="Proteomes" id="UP001230426"/>
    </source>
</evidence>
<dbReference type="RefSeq" id="WP_306870814.1">
    <property type="nucleotide sequence ID" value="NZ_JAUSRB010000002.1"/>
</dbReference>
<evidence type="ECO:0008006" key="4">
    <source>
        <dbReference type="Google" id="ProtNLM"/>
    </source>
</evidence>
<protein>
    <recommendedName>
        <fullName evidence="4">Prevent-host-death family protein</fullName>
    </recommendedName>
</protein>
<comment type="caution">
    <text evidence="2">The sequence shown here is derived from an EMBL/GenBank/DDBJ whole genome shotgun (WGS) entry which is preliminary data.</text>
</comment>
<dbReference type="EMBL" id="JAUSRB010000002">
    <property type="protein sequence ID" value="MDP9868209.1"/>
    <property type="molecule type" value="Genomic_DNA"/>
</dbReference>
<gene>
    <name evidence="2" type="ORF">J2S55_007475</name>
</gene>
<proteinExistence type="predicted"/>
<evidence type="ECO:0000313" key="2">
    <source>
        <dbReference type="EMBL" id="MDP9868209.1"/>
    </source>
</evidence>
<feature type="region of interest" description="Disordered" evidence="1">
    <location>
        <begin position="198"/>
        <end position="217"/>
    </location>
</feature>
<organism evidence="2 3">
    <name type="scientific">Streptosporangium brasiliense</name>
    <dbReference type="NCBI Taxonomy" id="47480"/>
    <lineage>
        <taxon>Bacteria</taxon>
        <taxon>Bacillati</taxon>
        <taxon>Actinomycetota</taxon>
        <taxon>Actinomycetes</taxon>
        <taxon>Streptosporangiales</taxon>
        <taxon>Streptosporangiaceae</taxon>
        <taxon>Streptosporangium</taxon>
    </lineage>
</organism>
<evidence type="ECO:0000256" key="1">
    <source>
        <dbReference type="SAM" id="MobiDB-lite"/>
    </source>
</evidence>
<keyword evidence="3" id="KW-1185">Reference proteome</keyword>